<proteinExistence type="predicted"/>
<evidence type="ECO:0000313" key="3">
    <source>
        <dbReference type="Proteomes" id="UP000736583"/>
    </source>
</evidence>
<reference evidence="2 3" key="1">
    <citation type="submission" date="2021-06" db="EMBL/GenBank/DDBJ databases">
        <authorList>
            <person name="Sun Q."/>
            <person name="Li D."/>
        </authorList>
    </citation>
    <scope>NUCLEOTIDE SEQUENCE [LARGE SCALE GENOMIC DNA]</scope>
    <source>
        <strain evidence="2 3">MSJ-4</strain>
    </source>
</reference>
<protein>
    <submittedName>
        <fullName evidence="2">AAA family ATPase</fullName>
    </submittedName>
</protein>
<accession>A0ABS6F2Y6</accession>
<evidence type="ECO:0000313" key="2">
    <source>
        <dbReference type="EMBL" id="MBU5592638.1"/>
    </source>
</evidence>
<name>A0ABS6F2Y6_9CLOT</name>
<gene>
    <name evidence="2" type="ORF">KQI89_12815</name>
</gene>
<dbReference type="InterPro" id="IPR038727">
    <property type="entry name" value="NadR/Ttd14_AAA_dom"/>
</dbReference>
<feature type="domain" description="NadR/Ttd14 AAA" evidence="1">
    <location>
        <begin position="3"/>
        <end position="169"/>
    </location>
</feature>
<dbReference type="Proteomes" id="UP000736583">
    <property type="component" value="Unassembled WGS sequence"/>
</dbReference>
<dbReference type="EMBL" id="JAHLQL010000004">
    <property type="protein sequence ID" value="MBU5592638.1"/>
    <property type="molecule type" value="Genomic_DNA"/>
</dbReference>
<sequence>MKRYILTGTPGSGKTSIIRLLEIMGYLVVEEAATDIIALEQVQGNAEPWKDASFINKIVALQKQRQVQLSDLSSEVQIYDRSVFCTYALSKYLGYQPSKKIMEEINRVEKEQIYQKKVFFIENLGFCQPSEARKISFEESLRFEYIHEETYKYFGYTCIKISPGEVIERAYRIISML</sequence>
<evidence type="ECO:0000259" key="1">
    <source>
        <dbReference type="Pfam" id="PF13521"/>
    </source>
</evidence>
<organism evidence="2 3">
    <name type="scientific">Clostridium simiarum</name>
    <dbReference type="NCBI Taxonomy" id="2841506"/>
    <lineage>
        <taxon>Bacteria</taxon>
        <taxon>Bacillati</taxon>
        <taxon>Bacillota</taxon>
        <taxon>Clostridia</taxon>
        <taxon>Eubacteriales</taxon>
        <taxon>Clostridiaceae</taxon>
        <taxon>Clostridium</taxon>
    </lineage>
</organism>
<dbReference type="RefSeq" id="WP_216457392.1">
    <property type="nucleotide sequence ID" value="NZ_JAHLQL010000004.1"/>
</dbReference>
<comment type="caution">
    <text evidence="2">The sequence shown here is derived from an EMBL/GenBank/DDBJ whole genome shotgun (WGS) entry which is preliminary data.</text>
</comment>
<dbReference type="Pfam" id="PF13521">
    <property type="entry name" value="AAA_28"/>
    <property type="match status" value="1"/>
</dbReference>
<keyword evidence="3" id="KW-1185">Reference proteome</keyword>